<dbReference type="AlphaFoldDB" id="A0A8H6ILG2"/>
<dbReference type="PANTHER" id="PTHR24148:SF73">
    <property type="entry name" value="HET DOMAIN PROTEIN (AFU_ORTHOLOGUE AFUA_8G01020)"/>
    <property type="match status" value="1"/>
</dbReference>
<dbReference type="PANTHER" id="PTHR24148">
    <property type="entry name" value="ANKYRIN REPEAT DOMAIN-CONTAINING PROTEIN 39 HOMOLOG-RELATED"/>
    <property type="match status" value="1"/>
</dbReference>
<reference evidence="1 2" key="1">
    <citation type="journal article" date="2020" name="Phytopathology">
        <title>Genome Sequence Resources of Colletotrichum truncatum, C. plurivorum, C. musicola, and C. sojae: Four Species Pathogenic to Soybean (Glycine max).</title>
        <authorList>
            <person name="Rogerio F."/>
            <person name="Boufleur T.R."/>
            <person name="Ciampi-Guillardi M."/>
            <person name="Sukno S.A."/>
            <person name="Thon M.R."/>
            <person name="Massola Junior N.S."/>
            <person name="Baroncelli R."/>
        </authorList>
    </citation>
    <scope>NUCLEOTIDE SEQUENCE [LARGE SCALE GENOMIC DNA]</scope>
    <source>
        <strain evidence="1 2">LFN0009</strain>
    </source>
</reference>
<protein>
    <submittedName>
        <fullName evidence="1">Heterokaryon incompatibility protein</fullName>
    </submittedName>
</protein>
<organism evidence="1 2">
    <name type="scientific">Colletotrichum sojae</name>
    <dbReference type="NCBI Taxonomy" id="2175907"/>
    <lineage>
        <taxon>Eukaryota</taxon>
        <taxon>Fungi</taxon>
        <taxon>Dikarya</taxon>
        <taxon>Ascomycota</taxon>
        <taxon>Pezizomycotina</taxon>
        <taxon>Sordariomycetes</taxon>
        <taxon>Hypocreomycetidae</taxon>
        <taxon>Glomerellales</taxon>
        <taxon>Glomerellaceae</taxon>
        <taxon>Colletotrichum</taxon>
        <taxon>Colletotrichum orchidearum species complex</taxon>
    </lineage>
</organism>
<dbReference type="EMBL" id="WIGN01001010">
    <property type="protein sequence ID" value="KAF6781496.1"/>
    <property type="molecule type" value="Genomic_DNA"/>
</dbReference>
<dbReference type="Pfam" id="PF26639">
    <property type="entry name" value="Het-6_barrel"/>
    <property type="match status" value="1"/>
</dbReference>
<proteinExistence type="predicted"/>
<keyword evidence="2" id="KW-1185">Reference proteome</keyword>
<name>A0A8H6ILG2_9PEZI</name>
<evidence type="ECO:0000313" key="1">
    <source>
        <dbReference type="EMBL" id="KAF6781496.1"/>
    </source>
</evidence>
<feature type="non-terminal residue" evidence="1">
    <location>
        <position position="346"/>
    </location>
</feature>
<sequence>LWNTWDRDATDPRDKVFAVLGLVGDRDTRLLTSPDYGKGVRQVFCETARDIIYAEGSLDILLAAGSPKGECDGGVLPSWVPDWRKKANETRPVLFVNRARLTSPYFCGSLDIRRVFGHGYAACVEEEAVAWFGDNLATLRTRAVLIDEVGSWCGIPQGYGPVMFKPIIDDACAVVYDALKDGTQYWWMEDEKEKVRAREREGMDYRWMTKWAEKPKKAGLQAVVERVLCAGSAAGSTLRKVVQNVMPLRRFFVMRGTRYLSIGPASLRPGDKVFVIAGCNFPLILGEVADENGTGTGEFELVGEAYVHGIMAGEAISWMKEPGFSEDGIHSNLPETCGIWREIVIR</sequence>
<accession>A0A8H6ILG2</accession>
<comment type="caution">
    <text evidence="1">The sequence shown here is derived from an EMBL/GenBank/DDBJ whole genome shotgun (WGS) entry which is preliminary data.</text>
</comment>
<dbReference type="InterPro" id="IPR052895">
    <property type="entry name" value="HetReg/Transcr_Mod"/>
</dbReference>
<evidence type="ECO:0000313" key="2">
    <source>
        <dbReference type="Proteomes" id="UP000652219"/>
    </source>
</evidence>
<gene>
    <name evidence="1" type="ORF">CSOJ01_16077</name>
</gene>
<dbReference type="Proteomes" id="UP000652219">
    <property type="component" value="Unassembled WGS sequence"/>
</dbReference>